<evidence type="ECO:0000313" key="2">
    <source>
        <dbReference type="EMBL" id="OBA24131.1"/>
    </source>
</evidence>
<keyword evidence="1" id="KW-0812">Transmembrane</keyword>
<evidence type="ECO:0000256" key="1">
    <source>
        <dbReference type="SAM" id="Phobius"/>
    </source>
</evidence>
<proteinExistence type="predicted"/>
<accession>A0A1A0HJF6</accession>
<reference evidence="2 3" key="1">
    <citation type="submission" date="2016-05" db="EMBL/GenBank/DDBJ databases">
        <title>Comparative genomics of biotechnologically important yeasts.</title>
        <authorList>
            <consortium name="DOE Joint Genome Institute"/>
            <person name="Riley R."/>
            <person name="Haridas S."/>
            <person name="Wolfe K.H."/>
            <person name="Lopes M.R."/>
            <person name="Hittinger C.T."/>
            <person name="Goker M."/>
            <person name="Salamov A."/>
            <person name="Wisecaver J."/>
            <person name="Long T.M."/>
            <person name="Aerts A.L."/>
            <person name="Barry K."/>
            <person name="Choi C."/>
            <person name="Clum A."/>
            <person name="Coughlan A.Y."/>
            <person name="Deshpande S."/>
            <person name="Douglass A.P."/>
            <person name="Hanson S.J."/>
            <person name="Klenk H.-P."/>
            <person name="LaButti K."/>
            <person name="Lapidus A."/>
            <person name="Lindquist E."/>
            <person name="Lipzen A."/>
            <person name="Meier-kolthoff J.P."/>
            <person name="Ohm R.A."/>
            <person name="Otillar R.P."/>
            <person name="Pangilinan J."/>
            <person name="Peng Y."/>
            <person name="Rokas A."/>
            <person name="Rosa C.A."/>
            <person name="Scheuner C."/>
            <person name="Sibirny A.A."/>
            <person name="Slot J.C."/>
            <person name="Stielow J.B."/>
            <person name="Sun H."/>
            <person name="Kurtzman C.P."/>
            <person name="Blackwell M."/>
            <person name="Grigoriev I.V."/>
            <person name="Jeffries T.W."/>
        </authorList>
    </citation>
    <scope>NUCLEOTIDE SEQUENCE [LARGE SCALE GENOMIC DNA]</scope>
    <source>
        <strain evidence="2 3">NRRL YB-4993</strain>
    </source>
</reference>
<keyword evidence="3" id="KW-1185">Reference proteome</keyword>
<name>A0A1A0HJF6_9ASCO</name>
<dbReference type="EMBL" id="LXTC01000001">
    <property type="protein sequence ID" value="OBA24131.1"/>
    <property type="molecule type" value="Genomic_DNA"/>
</dbReference>
<gene>
    <name evidence="2" type="ORF">METBIDRAFT_118282</name>
</gene>
<comment type="caution">
    <text evidence="2">The sequence shown here is derived from an EMBL/GenBank/DDBJ whole genome shotgun (WGS) entry which is preliminary data.</text>
</comment>
<protein>
    <submittedName>
        <fullName evidence="2">Uncharacterized protein</fullName>
    </submittedName>
</protein>
<keyword evidence="1" id="KW-0472">Membrane</keyword>
<evidence type="ECO:0000313" key="3">
    <source>
        <dbReference type="Proteomes" id="UP000092555"/>
    </source>
</evidence>
<sequence>MCCVAITRCGRPAVARSFCFLFSRASFAFSPGSFGVPLTSTRVLAAARGQICYSSLHCRLRFTERRGRSQYVLSHYRYGEYSTFFTKTMDRRQGGGLLLFAVPAHAPFSFVFCQLAPLVPKLVFCEKL</sequence>
<dbReference type="RefSeq" id="XP_018714612.1">
    <property type="nucleotide sequence ID" value="XM_018854107.1"/>
</dbReference>
<organism evidence="2 3">
    <name type="scientific">Metschnikowia bicuspidata var. bicuspidata NRRL YB-4993</name>
    <dbReference type="NCBI Taxonomy" id="869754"/>
    <lineage>
        <taxon>Eukaryota</taxon>
        <taxon>Fungi</taxon>
        <taxon>Dikarya</taxon>
        <taxon>Ascomycota</taxon>
        <taxon>Saccharomycotina</taxon>
        <taxon>Pichiomycetes</taxon>
        <taxon>Metschnikowiaceae</taxon>
        <taxon>Metschnikowia</taxon>
    </lineage>
</organism>
<dbReference type="GeneID" id="30027083"/>
<dbReference type="Proteomes" id="UP000092555">
    <property type="component" value="Unassembled WGS sequence"/>
</dbReference>
<feature type="transmembrane region" description="Helical" evidence="1">
    <location>
        <begin position="97"/>
        <end position="119"/>
    </location>
</feature>
<dbReference type="AlphaFoldDB" id="A0A1A0HJF6"/>
<keyword evidence="1" id="KW-1133">Transmembrane helix</keyword>